<dbReference type="OrthoDB" id="5805117at2759"/>
<evidence type="ECO:0000313" key="3">
    <source>
        <dbReference type="Proteomes" id="UP000614601"/>
    </source>
</evidence>
<dbReference type="Gene3D" id="2.40.50.90">
    <property type="match status" value="1"/>
</dbReference>
<sequence>MSSDFDLEDEVEEVREMLYDILKKAGAQGIEATELAKEYDKQFVECGIGQPLPSAWLRYIKVADEFDMRHEGDKIYISVIQRDNVPIQEKVASIVKEALSKDDEEVVDQDVKLQPLPLSSMPQAKTKVHILAATDPSNISIRLCSWDPMPDYLYQALAKDFSDENKKRKRIKTVEGRICVAKLPNGSWERVQIIKPSVTMGHKGYWVVFAVDVGVFHLAHEKYLQPLSEGVCAIDKLLLAKCQLAGIKPNNETGIWSRNAQQAINNWLSDVQGTEVELEPVSEWTASKEAVPTVKARILVDGTDLSKKLIDNGYAQSSD</sequence>
<dbReference type="Pfam" id="PF00567">
    <property type="entry name" value="TUDOR"/>
    <property type="match status" value="1"/>
</dbReference>
<dbReference type="EMBL" id="CAJFDH010000003">
    <property type="protein sequence ID" value="CAD5215012.1"/>
    <property type="molecule type" value="Genomic_DNA"/>
</dbReference>
<gene>
    <name evidence="2" type="ORF">BOKJ2_LOCUS5880</name>
</gene>
<comment type="caution">
    <text evidence="2">The sequence shown here is derived from an EMBL/GenBank/DDBJ whole genome shotgun (WGS) entry which is preliminary data.</text>
</comment>
<dbReference type="InterPro" id="IPR035437">
    <property type="entry name" value="SNase_OB-fold_sf"/>
</dbReference>
<feature type="domain" description="Tudor" evidence="1">
    <location>
        <begin position="123"/>
        <end position="246"/>
    </location>
</feature>
<evidence type="ECO:0000259" key="1">
    <source>
        <dbReference type="Pfam" id="PF00567"/>
    </source>
</evidence>
<organism evidence="2 3">
    <name type="scientific">Bursaphelenchus okinawaensis</name>
    <dbReference type="NCBI Taxonomy" id="465554"/>
    <lineage>
        <taxon>Eukaryota</taxon>
        <taxon>Metazoa</taxon>
        <taxon>Ecdysozoa</taxon>
        <taxon>Nematoda</taxon>
        <taxon>Chromadorea</taxon>
        <taxon>Rhabditida</taxon>
        <taxon>Tylenchina</taxon>
        <taxon>Tylenchomorpha</taxon>
        <taxon>Aphelenchoidea</taxon>
        <taxon>Aphelenchoididae</taxon>
        <taxon>Bursaphelenchus</taxon>
    </lineage>
</organism>
<dbReference type="Gene3D" id="2.30.30.140">
    <property type="match status" value="1"/>
</dbReference>
<dbReference type="AlphaFoldDB" id="A0A811KHR3"/>
<evidence type="ECO:0000313" key="2">
    <source>
        <dbReference type="EMBL" id="CAD5215012.1"/>
    </source>
</evidence>
<dbReference type="PANTHER" id="PTHR16442:SF1">
    <property type="entry name" value="RING FINGER PROTEIN 17"/>
    <property type="match status" value="1"/>
</dbReference>
<dbReference type="SUPFAM" id="SSF63748">
    <property type="entry name" value="Tudor/PWWP/MBT"/>
    <property type="match status" value="1"/>
</dbReference>
<dbReference type="PANTHER" id="PTHR16442">
    <property type="entry name" value="RING FINGER PROTEIN 17"/>
    <property type="match status" value="1"/>
</dbReference>
<proteinExistence type="predicted"/>
<reference evidence="2" key="1">
    <citation type="submission" date="2020-09" db="EMBL/GenBank/DDBJ databases">
        <authorList>
            <person name="Kikuchi T."/>
        </authorList>
    </citation>
    <scope>NUCLEOTIDE SEQUENCE</scope>
    <source>
        <strain evidence="2">SH1</strain>
    </source>
</reference>
<name>A0A811KHR3_9BILA</name>
<dbReference type="InterPro" id="IPR002999">
    <property type="entry name" value="Tudor"/>
</dbReference>
<dbReference type="Proteomes" id="UP000614601">
    <property type="component" value="Unassembled WGS sequence"/>
</dbReference>
<keyword evidence="3" id="KW-1185">Reference proteome</keyword>
<dbReference type="Proteomes" id="UP000783686">
    <property type="component" value="Unassembled WGS sequence"/>
</dbReference>
<dbReference type="EMBL" id="CAJFCW020000003">
    <property type="protein sequence ID" value="CAG9103495.1"/>
    <property type="molecule type" value="Genomic_DNA"/>
</dbReference>
<protein>
    <recommendedName>
        <fullName evidence="1">Tudor domain-containing protein</fullName>
    </recommendedName>
</protein>
<dbReference type="GO" id="GO:0005737">
    <property type="term" value="C:cytoplasm"/>
    <property type="evidence" value="ECO:0007669"/>
    <property type="project" value="UniProtKB-ARBA"/>
</dbReference>
<accession>A0A811KHR3</accession>